<dbReference type="OrthoDB" id="2665331at2"/>
<feature type="compositionally biased region" description="Basic and acidic residues" evidence="1">
    <location>
        <begin position="89"/>
        <end position="99"/>
    </location>
</feature>
<reference evidence="5" key="1">
    <citation type="submission" date="2017-07" db="EMBL/GenBank/DDBJ databases">
        <title>Draft genome sequence of Effusibacillus lacus strain skLN1.</title>
        <authorList>
            <person name="Watanabe M."/>
            <person name="Kojima H."/>
            <person name="Fukui M."/>
        </authorList>
    </citation>
    <scope>NUCLEOTIDE SEQUENCE [LARGE SCALE GENOMIC DNA]</scope>
    <source>
        <strain evidence="5">skLN1</strain>
    </source>
</reference>
<sequence>MKKVVAWIMTMLLALAAPLLGGTAAAKANGSGSSNTTGSASNVSGSADTGSQEDIDDDEDEEDEEEDKDDEDDEDEDEDEEEDEDEDGEGKGKGKKRGLERAIESLTKNLEDGKGTPSDAALKAVIEKLQAKLQTKLQESDSSEGEEDAEEALEEALEDVLDELEEEEIEDVEEELEADVEDGTATEEDVEVLVTIKIKGKKAEEAQADLEKALSKKPDSDKLYELLSKVFKEQGDTQEVKVYVNGKKPVMDVKPVIKEGRTLVPVRAITEALGANVEYDEATQTVIIEKDGKKIELPLGSTTIKVNGEEKTIDKAAELTNGRTLVPVRFISEYLGHKVEFDETASIVIVK</sequence>
<dbReference type="Proteomes" id="UP000217785">
    <property type="component" value="Unassembled WGS sequence"/>
</dbReference>
<evidence type="ECO:0000259" key="3">
    <source>
        <dbReference type="Pfam" id="PF07833"/>
    </source>
</evidence>
<evidence type="ECO:0000256" key="1">
    <source>
        <dbReference type="SAM" id="MobiDB-lite"/>
    </source>
</evidence>
<keyword evidence="5" id="KW-1185">Reference proteome</keyword>
<protein>
    <recommendedName>
        <fullName evidence="3">Copper amine oxidase-like N-terminal domain-containing protein</fullName>
    </recommendedName>
</protein>
<proteinExistence type="predicted"/>
<feature type="domain" description="Copper amine oxidase-like N-terminal" evidence="3">
    <location>
        <begin position="243"/>
        <end position="349"/>
    </location>
</feature>
<dbReference type="Gene3D" id="3.30.457.10">
    <property type="entry name" value="Copper amine oxidase-like, N-terminal domain"/>
    <property type="match status" value="1"/>
</dbReference>
<feature type="region of interest" description="Disordered" evidence="1">
    <location>
        <begin position="134"/>
        <end position="156"/>
    </location>
</feature>
<dbReference type="InterPro" id="IPR012854">
    <property type="entry name" value="Cu_amine_oxidase-like_N"/>
</dbReference>
<dbReference type="RefSeq" id="WP_096184411.1">
    <property type="nucleotide sequence ID" value="NZ_BDUF01000121.1"/>
</dbReference>
<name>A0A292YSY2_9BACL</name>
<feature type="compositionally biased region" description="Low complexity" evidence="1">
    <location>
        <begin position="24"/>
        <end position="47"/>
    </location>
</feature>
<evidence type="ECO:0000313" key="5">
    <source>
        <dbReference type="Proteomes" id="UP000217785"/>
    </source>
</evidence>
<comment type="caution">
    <text evidence="4">The sequence shown here is derived from an EMBL/GenBank/DDBJ whole genome shotgun (WGS) entry which is preliminary data.</text>
</comment>
<feature type="chain" id="PRO_5039097962" description="Copper amine oxidase-like N-terminal domain-containing protein" evidence="2">
    <location>
        <begin position="17"/>
        <end position="351"/>
    </location>
</feature>
<dbReference type="InterPro" id="IPR036582">
    <property type="entry name" value="Mao_N_sf"/>
</dbReference>
<feature type="region of interest" description="Disordered" evidence="1">
    <location>
        <begin position="24"/>
        <end position="99"/>
    </location>
</feature>
<accession>A0A292YSY2</accession>
<dbReference type="EMBL" id="BDUF01000121">
    <property type="protein sequence ID" value="GAX92029.1"/>
    <property type="molecule type" value="Genomic_DNA"/>
</dbReference>
<evidence type="ECO:0000313" key="4">
    <source>
        <dbReference type="EMBL" id="GAX92029.1"/>
    </source>
</evidence>
<organism evidence="4 5">
    <name type="scientific">Effusibacillus lacus</name>
    <dbReference type="NCBI Taxonomy" id="1348429"/>
    <lineage>
        <taxon>Bacteria</taxon>
        <taxon>Bacillati</taxon>
        <taxon>Bacillota</taxon>
        <taxon>Bacilli</taxon>
        <taxon>Bacillales</taxon>
        <taxon>Alicyclobacillaceae</taxon>
        <taxon>Effusibacillus</taxon>
    </lineage>
</organism>
<dbReference type="Pfam" id="PF07833">
    <property type="entry name" value="Cu_amine_oxidN1"/>
    <property type="match status" value="1"/>
</dbReference>
<dbReference type="AlphaFoldDB" id="A0A292YSY2"/>
<feature type="compositionally biased region" description="Acidic residues" evidence="1">
    <location>
        <begin position="51"/>
        <end position="88"/>
    </location>
</feature>
<keyword evidence="2" id="KW-0732">Signal</keyword>
<feature type="signal peptide" evidence="2">
    <location>
        <begin position="1"/>
        <end position="16"/>
    </location>
</feature>
<feature type="compositionally biased region" description="Acidic residues" evidence="1">
    <location>
        <begin position="141"/>
        <end position="156"/>
    </location>
</feature>
<evidence type="ECO:0000256" key="2">
    <source>
        <dbReference type="SAM" id="SignalP"/>
    </source>
</evidence>
<dbReference type="SUPFAM" id="SSF55383">
    <property type="entry name" value="Copper amine oxidase, domain N"/>
    <property type="match status" value="1"/>
</dbReference>
<gene>
    <name evidence="4" type="ORF">EFBL_3720</name>
</gene>